<evidence type="ECO:0000259" key="2">
    <source>
        <dbReference type="PROSITE" id="PS50126"/>
    </source>
</evidence>
<evidence type="ECO:0000313" key="4">
    <source>
        <dbReference type="Proteomes" id="UP001205105"/>
    </source>
</evidence>
<evidence type="ECO:0000313" key="3">
    <source>
        <dbReference type="EMBL" id="KAI7840884.1"/>
    </source>
</evidence>
<feature type="compositionally biased region" description="Low complexity" evidence="1">
    <location>
        <begin position="136"/>
        <end position="153"/>
    </location>
</feature>
<feature type="compositionally biased region" description="Pro residues" evidence="1">
    <location>
        <begin position="126"/>
        <end position="135"/>
    </location>
</feature>
<evidence type="ECO:0000256" key="1">
    <source>
        <dbReference type="SAM" id="MobiDB-lite"/>
    </source>
</evidence>
<dbReference type="AlphaFoldDB" id="A0AAD5DUZ3"/>
<dbReference type="Gene3D" id="2.40.50.140">
    <property type="entry name" value="Nucleic acid-binding proteins"/>
    <property type="match status" value="1"/>
</dbReference>
<feature type="compositionally biased region" description="Low complexity" evidence="1">
    <location>
        <begin position="178"/>
        <end position="210"/>
    </location>
</feature>
<feature type="region of interest" description="Disordered" evidence="1">
    <location>
        <begin position="44"/>
        <end position="329"/>
    </location>
</feature>
<comment type="caution">
    <text evidence="3">The sequence shown here is derived from an EMBL/GenBank/DDBJ whole genome shotgun (WGS) entry which is preliminary data.</text>
</comment>
<dbReference type="InterPro" id="IPR003029">
    <property type="entry name" value="S1_domain"/>
</dbReference>
<sequence>MDEYEFEDELGLDEEEAEYAQWAAEAESEFGSLEEAYQDFAAQLGRDSRNAATPGKPKRGGRARGGLAAVGGIRDAVPQRPRGAPAQVPAPPAGRVQLQLSQLARPPKLAAKPQASVEARAAAQRPLPPPPPPEPKLASKPSRPAAPAPLGGPVAPPPPPPKLAAKPAAKPTASEPQKQAAADKAAAPALASKPAPAAVRPTQPAAAKAADAAEREEAATPVQPAAAEPAAAAVPAAAVAEQAAATAATAAAPAEEQQAAAVPAAPAGPAKPKRQPAAAAAAKPAAPPAAKPARPTSAVPAVEAKPQRTAPSSLKQLKQQRVAEERERKAALAERRAALAAQLKEQRERNAAYGHDRLLDRQAETLTVWQANSAGVLVRNDNLSGFIPSSLLSPLNVAAVIEAERPLLAAAAAGAIVAQLETQGQPGQAADGADLEPATRAAARKQALEAVLLGRQVTALVVNVDSTSGRVVLSERAAVSAWKERGVRASPPSSAELQAAAGMLGEVVDATVVHVKPFGAFLEFQAELPSFLGAPGGSERAPLVGLVHRSEVSWDPDVTITDALQVGQRVKAKLLHVDAAKARIFLSIRRTTANPLLETLDSLVTSAAASANGGSSSASSSAASGAGASGGEGSQAAAPAAPLDERPQLGDLPEAVRFCELLMEGGRGAVLSATLGVRLQSRASSQELEVYLAKDASAGIGTAVAAVGGTAEPPAPAAPPAPSGTATFNLVLRCARTVQEVALQATCSREEVRKLIATCISQLAAEVDAAAEDDV</sequence>
<accession>A0AAD5DUZ3</accession>
<dbReference type="GO" id="GO:0003676">
    <property type="term" value="F:nucleic acid binding"/>
    <property type="evidence" value="ECO:0007669"/>
    <property type="project" value="InterPro"/>
</dbReference>
<feature type="region of interest" description="Disordered" evidence="1">
    <location>
        <begin position="612"/>
        <end position="649"/>
    </location>
</feature>
<dbReference type="InterPro" id="IPR052757">
    <property type="entry name" value="Ribosomal_protein_S1"/>
</dbReference>
<name>A0AAD5DUZ3_9CHLO</name>
<dbReference type="Pfam" id="PF00575">
    <property type="entry name" value="S1"/>
    <property type="match status" value="1"/>
</dbReference>
<dbReference type="PANTHER" id="PTHR47559">
    <property type="entry name" value="OS03G0844900 PROTEIN"/>
    <property type="match status" value="1"/>
</dbReference>
<dbReference type="Proteomes" id="UP001205105">
    <property type="component" value="Unassembled WGS sequence"/>
</dbReference>
<dbReference type="PANTHER" id="PTHR47559:SF1">
    <property type="entry name" value="OS03G0844900 PROTEIN"/>
    <property type="match status" value="1"/>
</dbReference>
<feature type="compositionally biased region" description="Low complexity" evidence="1">
    <location>
        <begin position="65"/>
        <end position="97"/>
    </location>
</feature>
<dbReference type="PROSITE" id="PS50126">
    <property type="entry name" value="S1"/>
    <property type="match status" value="1"/>
</dbReference>
<dbReference type="InterPro" id="IPR012340">
    <property type="entry name" value="NA-bd_OB-fold"/>
</dbReference>
<proteinExistence type="predicted"/>
<feature type="domain" description="S1 motif" evidence="2">
    <location>
        <begin position="505"/>
        <end position="589"/>
    </location>
</feature>
<protein>
    <recommendedName>
        <fullName evidence="2">S1 motif domain-containing protein</fullName>
    </recommendedName>
</protein>
<feature type="compositionally biased region" description="Low complexity" evidence="1">
    <location>
        <begin position="612"/>
        <end position="626"/>
    </location>
</feature>
<dbReference type="SUPFAM" id="SSF50249">
    <property type="entry name" value="Nucleic acid-binding proteins"/>
    <property type="match status" value="1"/>
</dbReference>
<keyword evidence="4" id="KW-1185">Reference proteome</keyword>
<reference evidence="3" key="1">
    <citation type="submission" date="2020-11" db="EMBL/GenBank/DDBJ databases">
        <title>Chlorella ohadii genome sequencing and assembly.</title>
        <authorList>
            <person name="Murik O."/>
            <person name="Treves H."/>
            <person name="Kedem I."/>
            <person name="Shotland Y."/>
            <person name="Kaplan A."/>
        </authorList>
    </citation>
    <scope>NUCLEOTIDE SEQUENCE</scope>
    <source>
        <strain evidence="3">1</strain>
    </source>
</reference>
<organism evidence="3 4">
    <name type="scientific">Chlorella ohadii</name>
    <dbReference type="NCBI Taxonomy" id="2649997"/>
    <lineage>
        <taxon>Eukaryota</taxon>
        <taxon>Viridiplantae</taxon>
        <taxon>Chlorophyta</taxon>
        <taxon>core chlorophytes</taxon>
        <taxon>Trebouxiophyceae</taxon>
        <taxon>Chlorellales</taxon>
        <taxon>Chlorellaceae</taxon>
        <taxon>Chlorella clade</taxon>
        <taxon>Chlorella</taxon>
    </lineage>
</organism>
<dbReference type="SMART" id="SM00316">
    <property type="entry name" value="S1"/>
    <property type="match status" value="2"/>
</dbReference>
<gene>
    <name evidence="3" type="ORF">COHA_005413</name>
</gene>
<dbReference type="EMBL" id="JADXDR010000070">
    <property type="protein sequence ID" value="KAI7840884.1"/>
    <property type="molecule type" value="Genomic_DNA"/>
</dbReference>
<feature type="compositionally biased region" description="Low complexity" evidence="1">
    <location>
        <begin position="219"/>
        <end position="284"/>
    </location>
</feature>